<dbReference type="Proteomes" id="UP001604282">
    <property type="component" value="Unassembled WGS sequence"/>
</dbReference>
<dbReference type="SUPFAM" id="SSF53474">
    <property type="entry name" value="alpha/beta-Hydrolases"/>
    <property type="match status" value="1"/>
</dbReference>
<accession>A0ABW7C274</accession>
<organism evidence="2 3">
    <name type="scientific">Streptomyces omiyaensis</name>
    <dbReference type="NCBI Taxonomy" id="68247"/>
    <lineage>
        <taxon>Bacteria</taxon>
        <taxon>Bacillati</taxon>
        <taxon>Actinomycetota</taxon>
        <taxon>Actinomycetes</taxon>
        <taxon>Kitasatosporales</taxon>
        <taxon>Streptomycetaceae</taxon>
        <taxon>Streptomyces</taxon>
    </lineage>
</organism>
<keyword evidence="2" id="KW-0378">Hydrolase</keyword>
<dbReference type="GO" id="GO:0016787">
    <property type="term" value="F:hydrolase activity"/>
    <property type="evidence" value="ECO:0007669"/>
    <property type="project" value="UniProtKB-KW"/>
</dbReference>
<gene>
    <name evidence="2" type="ORF">ACGFYS_30055</name>
</gene>
<evidence type="ECO:0000259" key="1">
    <source>
        <dbReference type="Pfam" id="PF00561"/>
    </source>
</evidence>
<keyword evidence="3" id="KW-1185">Reference proteome</keyword>
<name>A0ABW7C274_9ACTN</name>
<protein>
    <submittedName>
        <fullName evidence="2">Alpha/beta hydrolase</fullName>
    </submittedName>
</protein>
<dbReference type="InterPro" id="IPR000073">
    <property type="entry name" value="AB_hydrolase_1"/>
</dbReference>
<evidence type="ECO:0000313" key="2">
    <source>
        <dbReference type="EMBL" id="MFG3193172.1"/>
    </source>
</evidence>
<feature type="domain" description="AB hydrolase-1" evidence="1">
    <location>
        <begin position="25"/>
        <end position="163"/>
    </location>
</feature>
<dbReference type="RefSeq" id="WP_189853966.1">
    <property type="nucleotide sequence ID" value="NZ_BMVV01000061.1"/>
</dbReference>
<reference evidence="2 3" key="1">
    <citation type="submission" date="2024-10" db="EMBL/GenBank/DDBJ databases">
        <title>The Natural Products Discovery Center: Release of the First 8490 Sequenced Strains for Exploring Actinobacteria Biosynthetic Diversity.</title>
        <authorList>
            <person name="Kalkreuter E."/>
            <person name="Kautsar S.A."/>
            <person name="Yang D."/>
            <person name="Bader C.D."/>
            <person name="Teijaro C.N."/>
            <person name="Fluegel L."/>
            <person name="Davis C.M."/>
            <person name="Simpson J.R."/>
            <person name="Lauterbach L."/>
            <person name="Steele A.D."/>
            <person name="Gui C."/>
            <person name="Meng S."/>
            <person name="Li G."/>
            <person name="Viehrig K."/>
            <person name="Ye F."/>
            <person name="Su P."/>
            <person name="Kiefer A.F."/>
            <person name="Nichols A."/>
            <person name="Cepeda A.J."/>
            <person name="Yan W."/>
            <person name="Fan B."/>
            <person name="Jiang Y."/>
            <person name="Adhikari A."/>
            <person name="Zheng C.-J."/>
            <person name="Schuster L."/>
            <person name="Cowan T.M."/>
            <person name="Smanski M.J."/>
            <person name="Chevrette M.G."/>
            <person name="De Carvalho L.P.S."/>
            <person name="Shen B."/>
        </authorList>
    </citation>
    <scope>NUCLEOTIDE SEQUENCE [LARGE SCALE GENOMIC DNA]</scope>
    <source>
        <strain evidence="2 3">NPDC048229</strain>
    </source>
</reference>
<proteinExistence type="predicted"/>
<sequence length="239" mass="25565">MNGSHGSPHRALDLPEPRFRAAAGAVLLLHGGRAESLAPPSALNLPDLRMRAFARALREDPRHADVLVGHVRYRLRGWNGDRADPVTDARRALAELKDAAGPVPLVLLGHSMGARAALHAADDPQVRGVVGLAPWCPPGDPVAHLAGRTVIALHDETDRVTSAHDTWAYLRRAGEAGARVRGLRMPGGRHTMLRRFDLWHQLAVRSTAEVLGLPFPPGAPAPRAVWKAGPLDASDFAGA</sequence>
<dbReference type="InterPro" id="IPR029058">
    <property type="entry name" value="AB_hydrolase_fold"/>
</dbReference>
<dbReference type="EMBL" id="JBICZW010000027">
    <property type="protein sequence ID" value="MFG3193172.1"/>
    <property type="molecule type" value="Genomic_DNA"/>
</dbReference>
<evidence type="ECO:0000313" key="3">
    <source>
        <dbReference type="Proteomes" id="UP001604282"/>
    </source>
</evidence>
<comment type="caution">
    <text evidence="2">The sequence shown here is derived from an EMBL/GenBank/DDBJ whole genome shotgun (WGS) entry which is preliminary data.</text>
</comment>
<dbReference type="Gene3D" id="3.40.50.1820">
    <property type="entry name" value="alpha/beta hydrolase"/>
    <property type="match status" value="1"/>
</dbReference>
<dbReference type="Pfam" id="PF00561">
    <property type="entry name" value="Abhydrolase_1"/>
    <property type="match status" value="1"/>
</dbReference>